<keyword evidence="1" id="KW-0812">Transmembrane</keyword>
<keyword evidence="3" id="KW-1185">Reference proteome</keyword>
<keyword evidence="1" id="KW-1133">Transmembrane helix</keyword>
<dbReference type="Proteomes" id="UP000598297">
    <property type="component" value="Unassembled WGS sequence"/>
</dbReference>
<evidence type="ECO:0000313" key="3">
    <source>
        <dbReference type="Proteomes" id="UP000598297"/>
    </source>
</evidence>
<keyword evidence="1" id="KW-0472">Membrane</keyword>
<proteinExistence type="predicted"/>
<accession>A0A964UR41</accession>
<name>A0A964UR41_9ACTN</name>
<evidence type="ECO:0000313" key="2">
    <source>
        <dbReference type="EMBL" id="NBE53217.1"/>
    </source>
</evidence>
<sequence length="131" mass="13976">EMNLEPRARLRQLPAPYGGWRPPLDPGRPLLLRWPALLVLIPLALALAAVTVVLALGLFASGVQEAGTLSPGGCAANRADWPEQDLEAVDCTDPDAEYTVDDGEQCAPGAYVTYPRYGADGATSYCLVPRK</sequence>
<dbReference type="AlphaFoldDB" id="A0A964UR41"/>
<evidence type="ECO:0000256" key="1">
    <source>
        <dbReference type="SAM" id="Phobius"/>
    </source>
</evidence>
<feature type="transmembrane region" description="Helical" evidence="1">
    <location>
        <begin position="34"/>
        <end position="60"/>
    </location>
</feature>
<reference evidence="2" key="1">
    <citation type="submission" date="2020-01" db="EMBL/GenBank/DDBJ databases">
        <title>Whole-genome analyses of novel actinobacteria.</title>
        <authorList>
            <person name="Sahin N."/>
        </authorList>
    </citation>
    <scope>NUCLEOTIDE SEQUENCE</scope>
    <source>
        <strain evidence="2">YC537</strain>
    </source>
</reference>
<gene>
    <name evidence="2" type="ORF">GUY60_17685</name>
</gene>
<comment type="caution">
    <text evidence="2">The sequence shown here is derived from an EMBL/GenBank/DDBJ whole genome shotgun (WGS) entry which is preliminary data.</text>
</comment>
<organism evidence="2 3">
    <name type="scientific">Streptomyces boluensis</name>
    <dbReference type="NCBI Taxonomy" id="1775135"/>
    <lineage>
        <taxon>Bacteria</taxon>
        <taxon>Bacillati</taxon>
        <taxon>Actinomycetota</taxon>
        <taxon>Actinomycetes</taxon>
        <taxon>Kitasatosporales</taxon>
        <taxon>Streptomycetaceae</taxon>
        <taxon>Streptomyces</taxon>
    </lineage>
</organism>
<dbReference type="EMBL" id="JAAAHS010000127">
    <property type="protein sequence ID" value="NBE53217.1"/>
    <property type="molecule type" value="Genomic_DNA"/>
</dbReference>
<protein>
    <submittedName>
        <fullName evidence="2">Uncharacterized protein</fullName>
    </submittedName>
</protein>
<feature type="non-terminal residue" evidence="2">
    <location>
        <position position="1"/>
    </location>
</feature>